<accession>A0A9D9GWU9</accession>
<protein>
    <recommendedName>
        <fullName evidence="4">Lipoprotein</fullName>
    </recommendedName>
</protein>
<keyword evidence="1" id="KW-0732">Signal</keyword>
<dbReference type="EMBL" id="JADIMY010000079">
    <property type="protein sequence ID" value="MBO8427699.1"/>
    <property type="molecule type" value="Genomic_DNA"/>
</dbReference>
<dbReference type="PROSITE" id="PS51257">
    <property type="entry name" value="PROKAR_LIPOPROTEIN"/>
    <property type="match status" value="1"/>
</dbReference>
<evidence type="ECO:0008006" key="4">
    <source>
        <dbReference type="Google" id="ProtNLM"/>
    </source>
</evidence>
<comment type="caution">
    <text evidence="2">The sequence shown here is derived from an EMBL/GenBank/DDBJ whole genome shotgun (WGS) entry which is preliminary data.</text>
</comment>
<sequence>MKKKILHTISLSAILLTATFITTSALTSCNKEVTNTHNVSFNTFTGGKVTINNNIYDYEVGSQVTFKIELEEGYEVVDVTTSNSQIELLTNDGLTYLFVMPNEDVSITVEVVKRVDLNTLLNNLKSNKLEVNVDIFTDYSGEGFEEFDFHSYLTQFYGNESYSIYEEDEDGEVYLDEKYYKNAEGNLEMREVEIDNTVVTNDEFQLDESTGPITIKFDLLYGNLFKDVTVDDFEELEDHSGYIAKGANLALVLSKMNYYYTTDKMESYKLIPIDTSTLRFEITMPKVEMSNDVYSYSYVETLTGEVKVSNKEELKVEPFEEESYHDEVASALTKMTEAKTFTYNRTRTSELTGEDYAINGIKIAENALYTPEDPYLGTPEGGYAVYDDNNWYQYEIVNDEPVISIDSSFGSASETTMLPYLPSIVSPDVFYQKEEGVYATRTDYIASGLLYYLLEGTELILVSYSYYPVGEVELFITDGTLEGFSYTFEVYNSFGLLQDIVYNKVMITDVDKTTVDYEFKLDTPDTSWFSSIIGTWEGNLPLLNEEYGVPYTLVITDENTMTLNGEVATNIVINEDKTFTFEIDGVTYSFRVDIDLENPSWDEIFVEASTLKPGGGSFTRATK</sequence>
<evidence type="ECO:0000256" key="1">
    <source>
        <dbReference type="SAM" id="SignalP"/>
    </source>
</evidence>
<gene>
    <name evidence="2" type="ORF">IAC58_04005</name>
</gene>
<feature type="signal peptide" evidence="1">
    <location>
        <begin position="1"/>
        <end position="27"/>
    </location>
</feature>
<dbReference type="Proteomes" id="UP000823613">
    <property type="component" value="Unassembled WGS sequence"/>
</dbReference>
<reference evidence="2" key="2">
    <citation type="journal article" date="2021" name="PeerJ">
        <title>Extensive microbial diversity within the chicken gut microbiome revealed by metagenomics and culture.</title>
        <authorList>
            <person name="Gilroy R."/>
            <person name="Ravi A."/>
            <person name="Getino M."/>
            <person name="Pursley I."/>
            <person name="Horton D.L."/>
            <person name="Alikhan N.F."/>
            <person name="Baker D."/>
            <person name="Gharbi K."/>
            <person name="Hall N."/>
            <person name="Watson M."/>
            <person name="Adriaenssens E.M."/>
            <person name="Foster-Nyarko E."/>
            <person name="Jarju S."/>
            <person name="Secka A."/>
            <person name="Antonio M."/>
            <person name="Oren A."/>
            <person name="Chaudhuri R.R."/>
            <person name="La Ragione R."/>
            <person name="Hildebrand F."/>
            <person name="Pallen M.J."/>
        </authorList>
    </citation>
    <scope>NUCLEOTIDE SEQUENCE</scope>
    <source>
        <strain evidence="2">11159</strain>
    </source>
</reference>
<dbReference type="AlphaFoldDB" id="A0A9D9GWU9"/>
<organism evidence="2 3">
    <name type="scientific">Candidatus Onthovivens merdipullorum</name>
    <dbReference type="NCBI Taxonomy" id="2840889"/>
    <lineage>
        <taxon>Bacteria</taxon>
        <taxon>Bacillati</taxon>
        <taxon>Bacillota</taxon>
        <taxon>Bacilli</taxon>
        <taxon>Bacillales</taxon>
        <taxon>Candidatus Onthovivens</taxon>
    </lineage>
</organism>
<reference evidence="2" key="1">
    <citation type="submission" date="2020-10" db="EMBL/GenBank/DDBJ databases">
        <authorList>
            <person name="Gilroy R."/>
        </authorList>
    </citation>
    <scope>NUCLEOTIDE SEQUENCE</scope>
    <source>
        <strain evidence="2">11159</strain>
    </source>
</reference>
<evidence type="ECO:0000313" key="3">
    <source>
        <dbReference type="Proteomes" id="UP000823613"/>
    </source>
</evidence>
<feature type="chain" id="PRO_5039314832" description="Lipoprotein" evidence="1">
    <location>
        <begin position="28"/>
        <end position="623"/>
    </location>
</feature>
<name>A0A9D9GWU9_9BACL</name>
<evidence type="ECO:0000313" key="2">
    <source>
        <dbReference type="EMBL" id="MBO8427699.1"/>
    </source>
</evidence>
<proteinExistence type="predicted"/>